<proteinExistence type="predicted"/>
<accession>A0A6C0AMF0</accession>
<reference evidence="1" key="1">
    <citation type="journal article" date="2020" name="Nature">
        <title>Giant virus diversity and host interactions through global metagenomics.</title>
        <authorList>
            <person name="Schulz F."/>
            <person name="Roux S."/>
            <person name="Paez-Espino D."/>
            <person name="Jungbluth S."/>
            <person name="Walsh D.A."/>
            <person name="Denef V.J."/>
            <person name="McMahon K.D."/>
            <person name="Konstantinidis K.T."/>
            <person name="Eloe-Fadrosh E.A."/>
            <person name="Kyrpides N.C."/>
            <person name="Woyke T."/>
        </authorList>
    </citation>
    <scope>NUCLEOTIDE SEQUENCE</scope>
    <source>
        <strain evidence="1">GVMAG-S-1091796-13</strain>
    </source>
</reference>
<protein>
    <submittedName>
        <fullName evidence="1">Uncharacterized protein</fullName>
    </submittedName>
</protein>
<name>A0A6C0AMF0_9ZZZZ</name>
<dbReference type="AlphaFoldDB" id="A0A6C0AMF0"/>
<evidence type="ECO:0000313" key="1">
    <source>
        <dbReference type="EMBL" id="QHS80521.1"/>
    </source>
</evidence>
<sequence>METQRLIRRIRNLPMNLERSYLNDIACIVDKMLEEYDIFYKDTDEKVKRGIILNKFKLDLLDKQEETIFCAGFSKNGNKCINKVFEESKYCKKHQYLTFRDQLNDTTIKQDIFVLSSNETKDNINTEDLKTKMIDDTFYYVDDHFIYERDTLKKVGYIENEFDTKNYVLTDDPFILSA</sequence>
<dbReference type="EMBL" id="MN740714">
    <property type="protein sequence ID" value="QHS80521.1"/>
    <property type="molecule type" value="Genomic_DNA"/>
</dbReference>
<organism evidence="1">
    <name type="scientific">viral metagenome</name>
    <dbReference type="NCBI Taxonomy" id="1070528"/>
    <lineage>
        <taxon>unclassified sequences</taxon>
        <taxon>metagenomes</taxon>
        <taxon>organismal metagenomes</taxon>
    </lineage>
</organism>